<proteinExistence type="predicted"/>
<evidence type="ECO:0000313" key="2">
    <source>
        <dbReference type="Proteomes" id="UP000054565"/>
    </source>
</evidence>
<evidence type="ECO:0000313" key="1">
    <source>
        <dbReference type="EMBL" id="KMP08819.1"/>
    </source>
</evidence>
<reference evidence="2" key="1">
    <citation type="journal article" date="2010" name="Genome Res.">
        <title>Population genomic sequencing of Coccidioides fungi reveals recent hybridization and transposon control.</title>
        <authorList>
            <person name="Neafsey D.E."/>
            <person name="Barker B.M."/>
            <person name="Sharpton T.J."/>
            <person name="Stajich J.E."/>
            <person name="Park D.J."/>
            <person name="Whiston E."/>
            <person name="Hung C.-Y."/>
            <person name="McMahan C."/>
            <person name="White J."/>
            <person name="Sykes S."/>
            <person name="Heiman D."/>
            <person name="Young S."/>
            <person name="Zeng Q."/>
            <person name="Abouelleil A."/>
            <person name="Aftuck L."/>
            <person name="Bessette D."/>
            <person name="Brown A."/>
            <person name="FitzGerald M."/>
            <person name="Lui A."/>
            <person name="Macdonald J.P."/>
            <person name="Priest M."/>
            <person name="Orbach M.J."/>
            <person name="Galgiani J.N."/>
            <person name="Kirkland T.N."/>
            <person name="Cole G.T."/>
            <person name="Birren B.W."/>
            <person name="Henn M.R."/>
            <person name="Taylor J.W."/>
            <person name="Rounsley S.D."/>
        </authorList>
    </citation>
    <scope>NUCLEOTIDE SEQUENCE [LARGE SCALE GENOMIC DNA]</scope>
    <source>
        <strain evidence="2">RMSCC 2394</strain>
    </source>
</reference>
<gene>
    <name evidence="1" type="ORF">CIRG_08500</name>
</gene>
<organism evidence="1 2">
    <name type="scientific">Coccidioides immitis RMSCC 2394</name>
    <dbReference type="NCBI Taxonomy" id="404692"/>
    <lineage>
        <taxon>Eukaryota</taxon>
        <taxon>Fungi</taxon>
        <taxon>Dikarya</taxon>
        <taxon>Ascomycota</taxon>
        <taxon>Pezizomycotina</taxon>
        <taxon>Eurotiomycetes</taxon>
        <taxon>Eurotiomycetidae</taxon>
        <taxon>Onygenales</taxon>
        <taxon>Onygenaceae</taxon>
        <taxon>Coccidioides</taxon>
    </lineage>
</organism>
<protein>
    <submittedName>
        <fullName evidence="1">Uncharacterized protein</fullName>
    </submittedName>
</protein>
<sequence length="46" mass="5308">MVVFRRELNTRCLGPRYSLLILISRHKPEVVVLGGRMVIQVVDWSA</sequence>
<name>A0A0J6YNR9_COCIT</name>
<dbReference type="AlphaFoldDB" id="A0A0J6YNR9"/>
<dbReference type="Proteomes" id="UP000054565">
    <property type="component" value="Unassembled WGS sequence"/>
</dbReference>
<dbReference type="EMBL" id="DS028098">
    <property type="protein sequence ID" value="KMP08819.1"/>
    <property type="molecule type" value="Genomic_DNA"/>
</dbReference>
<accession>A0A0J6YNR9</accession>